<sequence>MRVFILTLFFKCEPGPLQEHVAAELDARGWRVKTTDGDDGLFVSRDGDDAGVYLVNTGLPVSDGEVAAIDHRFGADPAAIAGCAKVELTPRENGDLGDPVERLREMAAIALALVDDRVTAIWWGGARSLISPDLFQRSVGAWLADGAFPALGFTALERDGDGLVHSIGLGLLAGQEIAVHPGGLANSPPDQARLAIRVIDFLVREGPLMQSQSMDVEGFGPVRFEIEQNKGNINLYC</sequence>
<comment type="caution">
    <text evidence="1">The sequence shown here is derived from an EMBL/GenBank/DDBJ whole genome shotgun (WGS) entry which is preliminary data.</text>
</comment>
<dbReference type="AlphaFoldDB" id="A0A916YXI7"/>
<dbReference type="OrthoDB" id="7427292at2"/>
<reference evidence="1" key="2">
    <citation type="submission" date="2020-09" db="EMBL/GenBank/DDBJ databases">
        <authorList>
            <person name="Sun Q."/>
            <person name="Zhou Y."/>
        </authorList>
    </citation>
    <scope>NUCLEOTIDE SEQUENCE</scope>
    <source>
        <strain evidence="1">CGMCC 1.15360</strain>
    </source>
</reference>
<evidence type="ECO:0000313" key="1">
    <source>
        <dbReference type="EMBL" id="GGD66327.1"/>
    </source>
</evidence>
<evidence type="ECO:0008006" key="3">
    <source>
        <dbReference type="Google" id="ProtNLM"/>
    </source>
</evidence>
<keyword evidence="2" id="KW-1185">Reference proteome</keyword>
<reference evidence="1" key="1">
    <citation type="journal article" date="2014" name="Int. J. Syst. Evol. Microbiol.">
        <title>Complete genome sequence of Corynebacterium casei LMG S-19264T (=DSM 44701T), isolated from a smear-ripened cheese.</title>
        <authorList>
            <consortium name="US DOE Joint Genome Institute (JGI-PGF)"/>
            <person name="Walter F."/>
            <person name="Albersmeier A."/>
            <person name="Kalinowski J."/>
            <person name="Ruckert C."/>
        </authorList>
    </citation>
    <scope>NUCLEOTIDE SEQUENCE</scope>
    <source>
        <strain evidence="1">CGMCC 1.15360</strain>
    </source>
</reference>
<gene>
    <name evidence="1" type="ORF">GCM10010990_14790</name>
</gene>
<dbReference type="RefSeq" id="WP_156522115.1">
    <property type="nucleotide sequence ID" value="NZ_BMIP01000002.1"/>
</dbReference>
<name>A0A916YXI7_9SPHN</name>
<proteinExistence type="predicted"/>
<protein>
    <recommendedName>
        <fullName evidence="3">DUF4261 domain-containing protein</fullName>
    </recommendedName>
</protein>
<dbReference type="Proteomes" id="UP000612349">
    <property type="component" value="Unassembled WGS sequence"/>
</dbReference>
<organism evidence="1 2">
    <name type="scientific">Croceicoccus mobilis</name>
    <dbReference type="NCBI Taxonomy" id="1703339"/>
    <lineage>
        <taxon>Bacteria</taxon>
        <taxon>Pseudomonadati</taxon>
        <taxon>Pseudomonadota</taxon>
        <taxon>Alphaproteobacteria</taxon>
        <taxon>Sphingomonadales</taxon>
        <taxon>Erythrobacteraceae</taxon>
        <taxon>Croceicoccus</taxon>
    </lineage>
</organism>
<accession>A0A916YXI7</accession>
<dbReference type="EMBL" id="BMIP01000002">
    <property type="protein sequence ID" value="GGD66327.1"/>
    <property type="molecule type" value="Genomic_DNA"/>
</dbReference>
<evidence type="ECO:0000313" key="2">
    <source>
        <dbReference type="Proteomes" id="UP000612349"/>
    </source>
</evidence>